<keyword evidence="2" id="KW-1185">Reference proteome</keyword>
<comment type="caution">
    <text evidence="1">The sequence shown here is derived from an EMBL/GenBank/DDBJ whole genome shotgun (WGS) entry which is preliminary data.</text>
</comment>
<gene>
    <name evidence="1" type="ORF">NM688_g4837</name>
</gene>
<dbReference type="Proteomes" id="UP001148662">
    <property type="component" value="Unassembled WGS sequence"/>
</dbReference>
<sequence length="1076" mass="122416">MTLQDKLKAEPVFSYSESCIMSPEFEQFRLQALNISRDVPGVPLDIEVVRRTPMDVSMFGGSPPSNTASEFPLEIVHNAMQFHQGDSKTWLHWAARTADVPLAYEIIRMGIDIDCKDKDGVTPLFLAFLCLFSQSTLRKAVTHPTFRQSLPPSLQSVINSVPTLQATGRNIKNMMHIITLLIEQHADVNVCAFGYTPLALAAEFGQWDAANLLIIHGAKRIRPQLLRIASQSDKSRLSSMQDEISPAQPRPTRPCPCWSGKPLSECHDASEMPYPNYFLCRCGARKMYAACCGKRGLGLREHWNSEEKRIEISQWIKLYMPDVLPDIQPEFEAGLRMAMDFAVSTDPRRFQEMFVEGTKRRGEDFTKWLRILGREEDVDPAYMYAFSHTDFFPRPWCGHISKLEAQSRMDEWNTEVDKYISNKCDPRSTLEIEVEDKIGLHGGPLHRRCEAKNCSNIEGRDVEKLKYCSGCKLVYYCSEACQLKSWRRHKTDCVNRTHRAQVLPSQWTMEQVVAVLSAASADLALERADSISSPEHPLLSTAIMPSSASHPCLPQGLLDDLKTEPAFSVSESRIFSSDLEEFRLDALDLEQSDPGAYLEMEITEPLMEDAILHGMAGSGFPGQLMQNTVRFRPGDKKTYLHWAVRQADVPLTYEMIRMGIDIDCKDREGVTPLFLATECLFSQCKMIKGIADPWFLQRYPPDIQAILVAQADPEAVANHIKCLTRIITLLVEQHADVNVSVFGCTPLYVAAEAGQWEVAELLITHGARRVRPESLQTASRFYKTRLSSLQNKARATNPRPARPCPCWSGKLLAECHAASKIRYPDHFLCRCGTRKVYGACCGKRGTELEEHWNGEEKRIKTEQRMGFYDLGVEAEIQHDYEIGLQQVKQMLANADDDDDMDGLEWKEEWIKYLRTTGRVDNVDPAYMYAFYRTDFFPRPWGGCISKLRAQKLMKVWNTKVDEYIRNEGDTRSAREIEIEAKIGVHGGPLYRRCEAEGCNNIEGREIEKVKYCGRCKLAFYCSNACQRKGWKYHREECSEKKHRAQVLPAQRFLEQAVAEMVARTGKHLKTNGMRGQ</sequence>
<evidence type="ECO:0000313" key="1">
    <source>
        <dbReference type="EMBL" id="KAJ3551210.1"/>
    </source>
</evidence>
<dbReference type="EMBL" id="JANHOG010000837">
    <property type="protein sequence ID" value="KAJ3551210.1"/>
    <property type="molecule type" value="Genomic_DNA"/>
</dbReference>
<name>A0ACC1T1Z7_9APHY</name>
<organism evidence="1 2">
    <name type="scientific">Phlebia brevispora</name>
    <dbReference type="NCBI Taxonomy" id="194682"/>
    <lineage>
        <taxon>Eukaryota</taxon>
        <taxon>Fungi</taxon>
        <taxon>Dikarya</taxon>
        <taxon>Basidiomycota</taxon>
        <taxon>Agaricomycotina</taxon>
        <taxon>Agaricomycetes</taxon>
        <taxon>Polyporales</taxon>
        <taxon>Meruliaceae</taxon>
        <taxon>Phlebia</taxon>
    </lineage>
</organism>
<protein>
    <submittedName>
        <fullName evidence="1">Uncharacterized protein</fullName>
    </submittedName>
</protein>
<accession>A0ACC1T1Z7</accession>
<evidence type="ECO:0000313" key="2">
    <source>
        <dbReference type="Proteomes" id="UP001148662"/>
    </source>
</evidence>
<proteinExistence type="predicted"/>
<reference evidence="1" key="1">
    <citation type="submission" date="2022-07" db="EMBL/GenBank/DDBJ databases">
        <title>Genome Sequence of Phlebia brevispora.</title>
        <authorList>
            <person name="Buettner E."/>
        </authorList>
    </citation>
    <scope>NUCLEOTIDE SEQUENCE</scope>
    <source>
        <strain evidence="1">MPL23</strain>
    </source>
</reference>